<sequence length="78" mass="8868">MTDSPELLTTKDAARLLGVSERTLARWYSVRTGPARITIGRKVLYRLQAIHDWLRANETQPTTTFANSAMRFTEGTQE</sequence>
<evidence type="ECO:0000313" key="3">
    <source>
        <dbReference type="Proteomes" id="UP000198977"/>
    </source>
</evidence>
<evidence type="ECO:0000259" key="1">
    <source>
        <dbReference type="Pfam" id="PF12728"/>
    </source>
</evidence>
<dbReference type="STRING" id="74348.SAMN04488523_106277"/>
<dbReference type="OrthoDB" id="9806994at2"/>
<proteinExistence type="predicted"/>
<dbReference type="EMBL" id="FOMW01000006">
    <property type="protein sequence ID" value="SFE36097.1"/>
    <property type="molecule type" value="Genomic_DNA"/>
</dbReference>
<dbReference type="SUPFAM" id="SSF46955">
    <property type="entry name" value="Putative DNA-binding domain"/>
    <property type="match status" value="1"/>
</dbReference>
<feature type="domain" description="Helix-turn-helix" evidence="1">
    <location>
        <begin position="7"/>
        <end position="57"/>
    </location>
</feature>
<dbReference type="InterPro" id="IPR036388">
    <property type="entry name" value="WH-like_DNA-bd_sf"/>
</dbReference>
<dbReference type="AlphaFoldDB" id="A0A1I1ZX04"/>
<dbReference type="InterPro" id="IPR009061">
    <property type="entry name" value="DNA-bd_dom_put_sf"/>
</dbReference>
<dbReference type="Proteomes" id="UP000198977">
    <property type="component" value="Unassembled WGS sequence"/>
</dbReference>
<dbReference type="Pfam" id="PF12728">
    <property type="entry name" value="HTH_17"/>
    <property type="match status" value="1"/>
</dbReference>
<name>A0A1I1ZX04_9RHOB</name>
<keyword evidence="3" id="KW-1185">Reference proteome</keyword>
<dbReference type="RefSeq" id="WP_093923818.1">
    <property type="nucleotide sequence ID" value="NZ_FOMW01000006.1"/>
</dbReference>
<gene>
    <name evidence="2" type="ORF">SAMN04488523_106277</name>
</gene>
<accession>A0A1I1ZX04</accession>
<reference evidence="2 3" key="1">
    <citation type="submission" date="2016-10" db="EMBL/GenBank/DDBJ databases">
        <authorList>
            <person name="de Groot N.N."/>
        </authorList>
    </citation>
    <scope>NUCLEOTIDE SEQUENCE [LARGE SCALE GENOMIC DNA]</scope>
    <source>
        <strain evidence="2 3">DSM 11443</strain>
    </source>
</reference>
<dbReference type="InterPro" id="IPR041657">
    <property type="entry name" value="HTH_17"/>
</dbReference>
<dbReference type="Gene3D" id="1.10.10.10">
    <property type="entry name" value="Winged helix-like DNA-binding domain superfamily/Winged helix DNA-binding domain"/>
    <property type="match status" value="1"/>
</dbReference>
<organism evidence="2 3">
    <name type="scientific">Sulfitobacter brevis</name>
    <dbReference type="NCBI Taxonomy" id="74348"/>
    <lineage>
        <taxon>Bacteria</taxon>
        <taxon>Pseudomonadati</taxon>
        <taxon>Pseudomonadota</taxon>
        <taxon>Alphaproteobacteria</taxon>
        <taxon>Rhodobacterales</taxon>
        <taxon>Roseobacteraceae</taxon>
        <taxon>Sulfitobacter</taxon>
    </lineage>
</organism>
<protein>
    <submittedName>
        <fullName evidence="2">DNA binding domain-containing protein, excisionase family</fullName>
    </submittedName>
</protein>
<evidence type="ECO:0000313" key="2">
    <source>
        <dbReference type="EMBL" id="SFE36097.1"/>
    </source>
</evidence>